<dbReference type="Proteomes" id="UP000176409">
    <property type="component" value="Unassembled WGS sequence"/>
</dbReference>
<evidence type="ECO:0000259" key="1">
    <source>
        <dbReference type="Pfam" id="PF00535"/>
    </source>
</evidence>
<organism evidence="2 3">
    <name type="scientific">Candidatus Gottesmanbacteria bacterium RIFCSPLOWO2_01_FULL_49_10</name>
    <dbReference type="NCBI Taxonomy" id="1798396"/>
    <lineage>
        <taxon>Bacteria</taxon>
        <taxon>Candidatus Gottesmaniibacteriota</taxon>
    </lineage>
</organism>
<dbReference type="CDD" id="cd04186">
    <property type="entry name" value="GT_2_like_c"/>
    <property type="match status" value="1"/>
</dbReference>
<evidence type="ECO:0000313" key="3">
    <source>
        <dbReference type="Proteomes" id="UP000176409"/>
    </source>
</evidence>
<feature type="domain" description="Glycosyltransferase 2-like" evidence="1">
    <location>
        <begin position="11"/>
        <end position="138"/>
    </location>
</feature>
<dbReference type="EMBL" id="MFJZ01000058">
    <property type="protein sequence ID" value="OGG29073.1"/>
    <property type="molecule type" value="Genomic_DNA"/>
</dbReference>
<comment type="caution">
    <text evidence="2">The sequence shown here is derived from an EMBL/GenBank/DDBJ whole genome shotgun (WGS) entry which is preliminary data.</text>
</comment>
<proteinExistence type="predicted"/>
<dbReference type="Gene3D" id="3.90.550.10">
    <property type="entry name" value="Spore Coat Polysaccharide Biosynthesis Protein SpsA, Chain A"/>
    <property type="match status" value="1"/>
</dbReference>
<dbReference type="InterPro" id="IPR001173">
    <property type="entry name" value="Glyco_trans_2-like"/>
</dbReference>
<gene>
    <name evidence="2" type="ORF">A2973_00520</name>
</gene>
<accession>A0A1F6AX21</accession>
<name>A0A1F6AX21_9BACT</name>
<protein>
    <recommendedName>
        <fullName evidence="1">Glycosyltransferase 2-like domain-containing protein</fullName>
    </recommendedName>
</protein>
<sequence length="295" mass="33595">MKQQKGIPDLSIVIVNYNTRELLRACLGSIALSHKKNDRWEIIVVDNASSDGSPEEVKSLKSKVKSVKIHLITNKVNLGFAAANNRGIRASPGRYVLLLNSDAEVAPGTLGELIRYMDEHRDVGVLTCLVKLTDGSMDPACHRGFPTPWASLTYFIGLEKLFPSFRLFGQYHEGYKPMSEIHDVDCISGAFFFVRREVIDQVGLLDEAFFMYGEDIDWCYRIKEAGWGIQFYPGLSVLHKKHQSGLAHADESLRADTRKHFYDAMRLFYNKHYRYRYGWLLSSLVLLGIKLRSLL</sequence>
<evidence type="ECO:0000313" key="2">
    <source>
        <dbReference type="EMBL" id="OGG29073.1"/>
    </source>
</evidence>
<dbReference type="SUPFAM" id="SSF53448">
    <property type="entry name" value="Nucleotide-diphospho-sugar transferases"/>
    <property type="match status" value="1"/>
</dbReference>
<dbReference type="Pfam" id="PF00535">
    <property type="entry name" value="Glycos_transf_2"/>
    <property type="match status" value="1"/>
</dbReference>
<dbReference type="PANTHER" id="PTHR43179">
    <property type="entry name" value="RHAMNOSYLTRANSFERASE WBBL"/>
    <property type="match status" value="1"/>
</dbReference>
<dbReference type="PANTHER" id="PTHR43179:SF7">
    <property type="entry name" value="RHAMNOSYLTRANSFERASE WBBL"/>
    <property type="match status" value="1"/>
</dbReference>
<dbReference type="STRING" id="1798396.A2973_00520"/>
<dbReference type="InterPro" id="IPR029044">
    <property type="entry name" value="Nucleotide-diphossugar_trans"/>
</dbReference>
<dbReference type="AlphaFoldDB" id="A0A1F6AX21"/>
<reference evidence="2 3" key="1">
    <citation type="journal article" date="2016" name="Nat. Commun.">
        <title>Thousands of microbial genomes shed light on interconnected biogeochemical processes in an aquifer system.</title>
        <authorList>
            <person name="Anantharaman K."/>
            <person name="Brown C.T."/>
            <person name="Hug L.A."/>
            <person name="Sharon I."/>
            <person name="Castelle C.J."/>
            <person name="Probst A.J."/>
            <person name="Thomas B.C."/>
            <person name="Singh A."/>
            <person name="Wilkins M.J."/>
            <person name="Karaoz U."/>
            <person name="Brodie E.L."/>
            <person name="Williams K.H."/>
            <person name="Hubbard S.S."/>
            <person name="Banfield J.F."/>
        </authorList>
    </citation>
    <scope>NUCLEOTIDE SEQUENCE [LARGE SCALE GENOMIC DNA]</scope>
</reference>